<protein>
    <submittedName>
        <fullName evidence="1">Uncharacterized protein</fullName>
    </submittedName>
</protein>
<feature type="non-terminal residue" evidence="1">
    <location>
        <position position="74"/>
    </location>
</feature>
<dbReference type="EMBL" id="CAJNIZ010030213">
    <property type="protein sequence ID" value="CAE7522151.1"/>
    <property type="molecule type" value="Genomic_DNA"/>
</dbReference>
<sequence length="74" mass="8422">RFPGKLDDVEVQIYFITDEAIAMRFGPGGVSFGRLPPSYKIEKSFARTEEVNKRLQQVIGAEGHSWLLANSEHW</sequence>
<evidence type="ECO:0000313" key="1">
    <source>
        <dbReference type="EMBL" id="CAE7522151.1"/>
    </source>
</evidence>
<dbReference type="AlphaFoldDB" id="A0A812TA71"/>
<gene>
    <name evidence="1" type="ORF">SPIL2461_LOCUS13676</name>
</gene>
<name>A0A812TA71_SYMPI</name>
<comment type="caution">
    <text evidence="1">The sequence shown here is derived from an EMBL/GenBank/DDBJ whole genome shotgun (WGS) entry which is preliminary data.</text>
</comment>
<organism evidence="1 2">
    <name type="scientific">Symbiodinium pilosum</name>
    <name type="common">Dinoflagellate</name>
    <dbReference type="NCBI Taxonomy" id="2952"/>
    <lineage>
        <taxon>Eukaryota</taxon>
        <taxon>Sar</taxon>
        <taxon>Alveolata</taxon>
        <taxon>Dinophyceae</taxon>
        <taxon>Suessiales</taxon>
        <taxon>Symbiodiniaceae</taxon>
        <taxon>Symbiodinium</taxon>
    </lineage>
</organism>
<evidence type="ECO:0000313" key="2">
    <source>
        <dbReference type="Proteomes" id="UP000649617"/>
    </source>
</evidence>
<keyword evidence="2" id="KW-1185">Reference proteome</keyword>
<dbReference type="Proteomes" id="UP000649617">
    <property type="component" value="Unassembled WGS sequence"/>
</dbReference>
<reference evidence="1" key="1">
    <citation type="submission" date="2021-02" db="EMBL/GenBank/DDBJ databases">
        <authorList>
            <person name="Dougan E. K."/>
            <person name="Rhodes N."/>
            <person name="Thang M."/>
            <person name="Chan C."/>
        </authorList>
    </citation>
    <scope>NUCLEOTIDE SEQUENCE</scope>
</reference>
<feature type="non-terminal residue" evidence="1">
    <location>
        <position position="1"/>
    </location>
</feature>
<proteinExistence type="predicted"/>
<accession>A0A812TA71</accession>